<accession>A0A151I5Z2</accession>
<proteinExistence type="predicted"/>
<sequence>MTNSKSRKTSDAQYNIDFLPCHMLLTQCNGIFSNSILLLKSVTGADTSSCSAHSAFVSSVCVSDIFKTVSSNIEASTSYLMQLIGVQLSLLNSKPELKPLANVLKSFSKSISSMSSFLGILGSSKPPGQNGILLGLPMKRILFGIIYAAIMS</sequence>
<dbReference type="AlphaFoldDB" id="A0A151I5Z2"/>
<keyword evidence="2" id="KW-1185">Reference proteome</keyword>
<organism evidence="1 2">
    <name type="scientific">Atta colombica</name>
    <dbReference type="NCBI Taxonomy" id="520822"/>
    <lineage>
        <taxon>Eukaryota</taxon>
        <taxon>Metazoa</taxon>
        <taxon>Ecdysozoa</taxon>
        <taxon>Arthropoda</taxon>
        <taxon>Hexapoda</taxon>
        <taxon>Insecta</taxon>
        <taxon>Pterygota</taxon>
        <taxon>Neoptera</taxon>
        <taxon>Endopterygota</taxon>
        <taxon>Hymenoptera</taxon>
        <taxon>Apocrita</taxon>
        <taxon>Aculeata</taxon>
        <taxon>Formicoidea</taxon>
        <taxon>Formicidae</taxon>
        <taxon>Myrmicinae</taxon>
        <taxon>Atta</taxon>
    </lineage>
</organism>
<dbReference type="EMBL" id="KQ976431">
    <property type="protein sequence ID" value="KYM87629.1"/>
    <property type="molecule type" value="Genomic_DNA"/>
</dbReference>
<reference evidence="1 2" key="1">
    <citation type="submission" date="2015-09" db="EMBL/GenBank/DDBJ databases">
        <title>Atta colombica WGS genome.</title>
        <authorList>
            <person name="Nygaard S."/>
            <person name="Hu H."/>
            <person name="Boomsma J."/>
            <person name="Zhang G."/>
        </authorList>
    </citation>
    <scope>NUCLEOTIDE SEQUENCE [LARGE SCALE GENOMIC DNA]</scope>
    <source>
        <strain evidence="1">Treedump-2</strain>
        <tissue evidence="1">Whole body</tissue>
    </source>
</reference>
<protein>
    <submittedName>
        <fullName evidence="1">Uncharacterized protein</fullName>
    </submittedName>
</protein>
<gene>
    <name evidence="1" type="ORF">ALC53_03325</name>
</gene>
<evidence type="ECO:0000313" key="2">
    <source>
        <dbReference type="Proteomes" id="UP000078540"/>
    </source>
</evidence>
<dbReference type="Proteomes" id="UP000078540">
    <property type="component" value="Unassembled WGS sequence"/>
</dbReference>
<name>A0A151I5Z2_9HYME</name>
<evidence type="ECO:0000313" key="1">
    <source>
        <dbReference type="EMBL" id="KYM87629.1"/>
    </source>
</evidence>